<accession>A0ABT1MXR5</accession>
<dbReference type="EMBL" id="JAKZEU010000008">
    <property type="protein sequence ID" value="MCQ0972138.1"/>
    <property type="molecule type" value="Genomic_DNA"/>
</dbReference>
<proteinExistence type="predicted"/>
<evidence type="ECO:0000313" key="8">
    <source>
        <dbReference type="Proteomes" id="UP001203945"/>
    </source>
</evidence>
<reference evidence="7 8" key="1">
    <citation type="submission" date="2022-03" db="EMBL/GenBank/DDBJ databases">
        <authorList>
            <person name="He Y."/>
        </authorList>
    </citation>
    <scope>NUCLEOTIDE SEQUENCE [LARGE SCALE GENOMIC DNA]</scope>
    <source>
        <strain evidence="7 8">TK19116</strain>
    </source>
</reference>
<dbReference type="Proteomes" id="UP001203945">
    <property type="component" value="Unassembled WGS sequence"/>
</dbReference>
<evidence type="ECO:0000256" key="2">
    <source>
        <dbReference type="ARBA" id="ARBA00022723"/>
    </source>
</evidence>
<dbReference type="Gene3D" id="1.10.760.10">
    <property type="entry name" value="Cytochrome c-like domain"/>
    <property type="match status" value="1"/>
</dbReference>
<gene>
    <name evidence="7" type="primary">soxX</name>
    <name evidence="7" type="ORF">MLD63_17095</name>
</gene>
<dbReference type="InterPro" id="IPR009056">
    <property type="entry name" value="Cyt_c-like_dom"/>
</dbReference>
<evidence type="ECO:0000256" key="5">
    <source>
        <dbReference type="SAM" id="SignalP"/>
    </source>
</evidence>
<dbReference type="InterPro" id="IPR036909">
    <property type="entry name" value="Cyt_c-like_dom_sf"/>
</dbReference>
<dbReference type="RefSeq" id="WP_255331132.1">
    <property type="nucleotide sequence ID" value="NZ_JAKZEU010000008.1"/>
</dbReference>
<feature type="chain" id="PRO_5046191596" evidence="5">
    <location>
        <begin position="26"/>
        <end position="164"/>
    </location>
</feature>
<protein>
    <submittedName>
        <fullName evidence="7">Sulfur oxidation c-type cytochrome SoxX</fullName>
    </submittedName>
</protein>
<dbReference type="InterPro" id="IPR030999">
    <property type="entry name" value="Thiosulf_SoxX"/>
</dbReference>
<keyword evidence="8" id="KW-1185">Reference proteome</keyword>
<keyword evidence="3 4" id="KW-0408">Iron</keyword>
<dbReference type="Pfam" id="PF00034">
    <property type="entry name" value="Cytochrom_C"/>
    <property type="match status" value="1"/>
</dbReference>
<feature type="signal peptide" evidence="5">
    <location>
        <begin position="1"/>
        <end position="25"/>
    </location>
</feature>
<evidence type="ECO:0000256" key="4">
    <source>
        <dbReference type="PROSITE-ProRule" id="PRU00433"/>
    </source>
</evidence>
<comment type="caution">
    <text evidence="7">The sequence shown here is derived from an EMBL/GenBank/DDBJ whole genome shotgun (WGS) entry which is preliminary data.</text>
</comment>
<dbReference type="PROSITE" id="PS51007">
    <property type="entry name" value="CYTC"/>
    <property type="match status" value="1"/>
</dbReference>
<keyword evidence="2 4" id="KW-0479">Metal-binding</keyword>
<keyword evidence="5" id="KW-0732">Signal</keyword>
<keyword evidence="1 4" id="KW-0349">Heme</keyword>
<name>A0ABT1MXR5_9RHOB</name>
<feature type="domain" description="Cytochrome c" evidence="6">
    <location>
        <begin position="49"/>
        <end position="160"/>
    </location>
</feature>
<evidence type="ECO:0000256" key="3">
    <source>
        <dbReference type="ARBA" id="ARBA00023004"/>
    </source>
</evidence>
<organism evidence="7 8">
    <name type="scientific">Paracoccus albicereus</name>
    <dbReference type="NCBI Taxonomy" id="2922394"/>
    <lineage>
        <taxon>Bacteria</taxon>
        <taxon>Pseudomonadati</taxon>
        <taxon>Pseudomonadota</taxon>
        <taxon>Alphaproteobacteria</taxon>
        <taxon>Rhodobacterales</taxon>
        <taxon>Paracoccaceae</taxon>
        <taxon>Paracoccus</taxon>
    </lineage>
</organism>
<dbReference type="NCBIfam" id="TIGR04485">
    <property type="entry name" value="thiosulf_SoxX"/>
    <property type="match status" value="1"/>
</dbReference>
<evidence type="ECO:0000259" key="6">
    <source>
        <dbReference type="PROSITE" id="PS51007"/>
    </source>
</evidence>
<evidence type="ECO:0000313" key="7">
    <source>
        <dbReference type="EMBL" id="MCQ0972138.1"/>
    </source>
</evidence>
<dbReference type="SUPFAM" id="SSF46626">
    <property type="entry name" value="Cytochrome c"/>
    <property type="match status" value="1"/>
</dbReference>
<evidence type="ECO:0000256" key="1">
    <source>
        <dbReference type="ARBA" id="ARBA00022617"/>
    </source>
</evidence>
<sequence length="164" mass="17186">MRHSTGLAALAIVFGTTFATATAFAETAPKDVAFDEYGEVAESLTGTAGDPESGAALMDRGKGNCIACHQVSDLSELPFQGDIGPSLDGAAGRWSEAQLRGIVVNAKNTFPDTMMPSFYHTGPYIRPGDGFTGKAPEGELPPILTAQAVEDVVAYLMTLTDEQN</sequence>